<feature type="domain" description="ABC transporter" evidence="7">
    <location>
        <begin position="3"/>
        <end position="238"/>
    </location>
</feature>
<keyword evidence="2" id="KW-0813">Transport</keyword>
<dbReference type="CDD" id="cd03214">
    <property type="entry name" value="ABC_Iron-Siderophores_B12_Hemin"/>
    <property type="match status" value="1"/>
</dbReference>
<dbReference type="RefSeq" id="WP_327789426.1">
    <property type="nucleotide sequence ID" value="NZ_JARGEQ010000104.1"/>
</dbReference>
<reference evidence="8 9" key="1">
    <citation type="submission" date="2023-03" db="EMBL/GenBank/DDBJ databases">
        <title>YIM 152171 draft genome.</title>
        <authorList>
            <person name="Yang Z."/>
        </authorList>
    </citation>
    <scope>NUCLEOTIDE SEQUENCE [LARGE SCALE GENOMIC DNA]</scope>
    <source>
        <strain evidence="8 9">YIM 152171</strain>
    </source>
</reference>
<dbReference type="PANTHER" id="PTHR42794:SF1">
    <property type="entry name" value="HEMIN IMPORT ATP-BINDING PROTEIN HMUV"/>
    <property type="match status" value="1"/>
</dbReference>
<protein>
    <submittedName>
        <fullName evidence="8">ABC transporter ATP-binding protein</fullName>
    </submittedName>
</protein>
<dbReference type="PROSITE" id="PS50893">
    <property type="entry name" value="ABC_TRANSPORTER_2"/>
    <property type="match status" value="1"/>
</dbReference>
<dbReference type="SUPFAM" id="SSF52540">
    <property type="entry name" value="P-loop containing nucleoside triphosphate hydrolases"/>
    <property type="match status" value="1"/>
</dbReference>
<dbReference type="GO" id="GO:0005524">
    <property type="term" value="F:ATP binding"/>
    <property type="evidence" value="ECO:0007669"/>
    <property type="project" value="UniProtKB-KW"/>
</dbReference>
<dbReference type="InterPro" id="IPR003593">
    <property type="entry name" value="AAA+_ATPase"/>
</dbReference>
<dbReference type="FunFam" id="3.40.50.300:FF:000134">
    <property type="entry name" value="Iron-enterobactin ABC transporter ATP-binding protein"/>
    <property type="match status" value="1"/>
</dbReference>
<dbReference type="Gene3D" id="3.40.50.300">
    <property type="entry name" value="P-loop containing nucleotide triphosphate hydrolases"/>
    <property type="match status" value="1"/>
</dbReference>
<evidence type="ECO:0000256" key="3">
    <source>
        <dbReference type="ARBA" id="ARBA00022741"/>
    </source>
</evidence>
<evidence type="ECO:0000259" key="7">
    <source>
        <dbReference type="PROSITE" id="PS50893"/>
    </source>
</evidence>
<dbReference type="PROSITE" id="PS00211">
    <property type="entry name" value="ABC_TRANSPORTER_1"/>
    <property type="match status" value="1"/>
</dbReference>
<evidence type="ECO:0000256" key="6">
    <source>
        <dbReference type="ARBA" id="ARBA00037066"/>
    </source>
</evidence>
<evidence type="ECO:0000256" key="5">
    <source>
        <dbReference type="ARBA" id="ARBA00022967"/>
    </source>
</evidence>
<proteinExistence type="inferred from homology"/>
<keyword evidence="3" id="KW-0547">Nucleotide-binding</keyword>
<dbReference type="EMBL" id="JARGEQ010000104">
    <property type="protein sequence ID" value="MDF1587003.1"/>
    <property type="molecule type" value="Genomic_DNA"/>
</dbReference>
<comment type="caution">
    <text evidence="8">The sequence shown here is derived from an EMBL/GenBank/DDBJ whole genome shotgun (WGS) entry which is preliminary data.</text>
</comment>
<dbReference type="InterPro" id="IPR017871">
    <property type="entry name" value="ABC_transporter-like_CS"/>
</dbReference>
<keyword evidence="4 8" id="KW-0067">ATP-binding</keyword>
<evidence type="ECO:0000256" key="2">
    <source>
        <dbReference type="ARBA" id="ARBA00022448"/>
    </source>
</evidence>
<dbReference type="SMART" id="SM00382">
    <property type="entry name" value="AAA"/>
    <property type="match status" value="1"/>
</dbReference>
<dbReference type="InterPro" id="IPR003439">
    <property type="entry name" value="ABC_transporter-like_ATP-bd"/>
</dbReference>
<dbReference type="Pfam" id="PF00005">
    <property type="entry name" value="ABC_tran"/>
    <property type="match status" value="1"/>
</dbReference>
<evidence type="ECO:0000256" key="4">
    <source>
        <dbReference type="ARBA" id="ARBA00022840"/>
    </source>
</evidence>
<name>A0AAP4D5N4_9PROT</name>
<dbReference type="AlphaFoldDB" id="A0AAP4D5N4"/>
<organism evidence="8 9">
    <name type="scientific">Marinimicrococcus flavescens</name>
    <dbReference type="NCBI Taxonomy" id="3031815"/>
    <lineage>
        <taxon>Bacteria</taxon>
        <taxon>Pseudomonadati</taxon>
        <taxon>Pseudomonadota</taxon>
        <taxon>Alphaproteobacteria</taxon>
        <taxon>Geminicoccales</taxon>
        <taxon>Geminicoccaceae</taxon>
        <taxon>Marinimicrococcus</taxon>
    </lineage>
</organism>
<sequence>MRLAGQKLTVRIERRALLERVDIEAHGGELLGLIGPNGAGKSTLLRVLAGLQAVDSGEVACDGQPLGRLRPRERARRIAYLPQDGEVHWPLQVETMVALGRLPHRRVWGADEERDRTAVERALAAAGVTALRHRRVSTLSGGERMRALLARALAVEAPVLLADEPVAALDPYHQLAVMELLHAAAGRGAAVVVVLHDLGLAARFCDRLVLLHEGRLLAAGPPGAVLAEDKLRHAYRVTSLRWRHDGRECIVPWQRCDGDAAAGS</sequence>
<comment type="function">
    <text evidence="6">Part of the ABC transporter complex HmuTUV involved in hemin import. Responsible for energy coupling to the transport system.</text>
</comment>
<dbReference type="Proteomes" id="UP001301140">
    <property type="component" value="Unassembled WGS sequence"/>
</dbReference>
<dbReference type="PANTHER" id="PTHR42794">
    <property type="entry name" value="HEMIN IMPORT ATP-BINDING PROTEIN HMUV"/>
    <property type="match status" value="1"/>
</dbReference>
<accession>A0AAP4D5N4</accession>
<gene>
    <name evidence="8" type="ORF">PZ740_11500</name>
</gene>
<evidence type="ECO:0000256" key="1">
    <source>
        <dbReference type="ARBA" id="ARBA00005417"/>
    </source>
</evidence>
<dbReference type="GO" id="GO:0016887">
    <property type="term" value="F:ATP hydrolysis activity"/>
    <property type="evidence" value="ECO:0007669"/>
    <property type="project" value="InterPro"/>
</dbReference>
<evidence type="ECO:0000313" key="8">
    <source>
        <dbReference type="EMBL" id="MDF1587003.1"/>
    </source>
</evidence>
<evidence type="ECO:0000313" key="9">
    <source>
        <dbReference type="Proteomes" id="UP001301140"/>
    </source>
</evidence>
<keyword evidence="9" id="KW-1185">Reference proteome</keyword>
<keyword evidence="5" id="KW-1278">Translocase</keyword>
<dbReference type="InterPro" id="IPR027417">
    <property type="entry name" value="P-loop_NTPase"/>
</dbReference>
<comment type="similarity">
    <text evidence="1">Belongs to the ABC transporter superfamily.</text>
</comment>